<organism evidence="1 2">
    <name type="scientific">Microcoleus asticus IPMA8</name>
    <dbReference type="NCBI Taxonomy" id="2563858"/>
    <lineage>
        <taxon>Bacteria</taxon>
        <taxon>Bacillati</taxon>
        <taxon>Cyanobacteriota</taxon>
        <taxon>Cyanophyceae</taxon>
        <taxon>Oscillatoriophycideae</taxon>
        <taxon>Oscillatoriales</taxon>
        <taxon>Microcoleaceae</taxon>
        <taxon>Microcoleus</taxon>
        <taxon>Microcoleus asticus</taxon>
    </lineage>
</organism>
<evidence type="ECO:0000313" key="1">
    <source>
        <dbReference type="EMBL" id="NQE38164.1"/>
    </source>
</evidence>
<dbReference type="RefSeq" id="WP_172192715.1">
    <property type="nucleotide sequence ID" value="NZ_CAWPPK010000096.1"/>
</dbReference>
<protein>
    <submittedName>
        <fullName evidence="1">Uncharacterized protein</fullName>
    </submittedName>
</protein>
<evidence type="ECO:0000313" key="2">
    <source>
        <dbReference type="Proteomes" id="UP000702425"/>
    </source>
</evidence>
<comment type="caution">
    <text evidence="1">The sequence shown here is derived from an EMBL/GenBank/DDBJ whole genome shotgun (WGS) entry which is preliminary data.</text>
</comment>
<gene>
    <name evidence="1" type="ORF">E5S67_05948</name>
</gene>
<sequence length="127" mass="14676">MKPKITSPIAWQQAELLMQPAMIRVLDNIRKQLEESVWTGTYQEVQIPIPGYQLILENQGEQRSVDIWELCYRVCFVNYQPAHTQLQSQEVVIDTSLIEDDTGDVDWNRLDAKASQLIQEIFANLGK</sequence>
<dbReference type="Proteomes" id="UP000702425">
    <property type="component" value="Unassembled WGS sequence"/>
</dbReference>
<keyword evidence="2" id="KW-1185">Reference proteome</keyword>
<name>A0ABX2D692_9CYAN</name>
<reference evidence="1 2" key="1">
    <citation type="journal article" date="2020" name="Sci. Rep.">
        <title>A novel cyanobacterial geosmin producer, revising GeoA distribution and dispersion patterns in Bacteria.</title>
        <authorList>
            <person name="Churro C."/>
            <person name="Semedo-Aguiar A.P."/>
            <person name="Silva A.D."/>
            <person name="Pereira-Leal J.B."/>
            <person name="Leite R.B."/>
        </authorList>
    </citation>
    <scope>NUCLEOTIDE SEQUENCE [LARGE SCALE GENOMIC DNA]</scope>
    <source>
        <strain evidence="1 2">IPMA8</strain>
    </source>
</reference>
<accession>A0ABX2D692</accession>
<dbReference type="EMBL" id="SRRZ01000185">
    <property type="protein sequence ID" value="NQE38164.1"/>
    <property type="molecule type" value="Genomic_DNA"/>
</dbReference>
<proteinExistence type="predicted"/>